<name>A0A1I3SKT6_9BURK</name>
<gene>
    <name evidence="1" type="ORF">SAMN05192543_108264</name>
</gene>
<accession>A0A1I3SKT6</accession>
<keyword evidence="2" id="KW-1185">Reference proteome</keyword>
<dbReference type="Proteomes" id="UP000199548">
    <property type="component" value="Unassembled WGS sequence"/>
</dbReference>
<protein>
    <submittedName>
        <fullName evidence="1">Uncharacterized protein</fullName>
    </submittedName>
</protein>
<reference evidence="1 2" key="1">
    <citation type="submission" date="2016-10" db="EMBL/GenBank/DDBJ databases">
        <authorList>
            <person name="de Groot N.N."/>
        </authorList>
    </citation>
    <scope>NUCLEOTIDE SEQUENCE [LARGE SCALE GENOMIC DNA]</scope>
    <source>
        <strain evidence="1 2">LMG 23650</strain>
    </source>
</reference>
<dbReference type="AlphaFoldDB" id="A0A1I3SKT6"/>
<organism evidence="1 2">
    <name type="scientific">Paraburkholderia megapolitana</name>
    <dbReference type="NCBI Taxonomy" id="420953"/>
    <lineage>
        <taxon>Bacteria</taxon>
        <taxon>Pseudomonadati</taxon>
        <taxon>Pseudomonadota</taxon>
        <taxon>Betaproteobacteria</taxon>
        <taxon>Burkholderiales</taxon>
        <taxon>Burkholderiaceae</taxon>
        <taxon>Paraburkholderia</taxon>
    </lineage>
</organism>
<evidence type="ECO:0000313" key="1">
    <source>
        <dbReference type="EMBL" id="SFJ59253.1"/>
    </source>
</evidence>
<sequence length="64" mass="7034">MSRATGSPALSSEFADRGRSFEWMSIVHWQAGFNVPTFRPASATRYFAYFFAATLAALNEPPSG</sequence>
<dbReference type="EMBL" id="FOQU01000008">
    <property type="protein sequence ID" value="SFJ59253.1"/>
    <property type="molecule type" value="Genomic_DNA"/>
</dbReference>
<evidence type="ECO:0000313" key="2">
    <source>
        <dbReference type="Proteomes" id="UP000199548"/>
    </source>
</evidence>
<proteinExistence type="predicted"/>